<dbReference type="RefSeq" id="WP_124801621.1">
    <property type="nucleotide sequence ID" value="NZ_CP034161.1"/>
</dbReference>
<name>A0A3G8Y5J6_9FLAO</name>
<gene>
    <name evidence="2" type="ORF">EIB74_05090</name>
</gene>
<reference evidence="3" key="1">
    <citation type="submission" date="2018-11" db="EMBL/GenBank/DDBJ databases">
        <title>Proposal to divide the Flavobacteriaceae and reorganize its genera based on Amino Acid Identity values calculated from whole genome sequences.</title>
        <authorList>
            <person name="Nicholson A.C."/>
            <person name="Gulvik C.A."/>
            <person name="Whitney A.M."/>
            <person name="Humrighouse B.W."/>
            <person name="Bell M."/>
            <person name="Holmes B."/>
            <person name="Steigerwalt A.B."/>
            <person name="Villarma A."/>
            <person name="Sheth M."/>
            <person name="Batra D."/>
            <person name="Pryor J."/>
            <person name="Bernardet J.-F."/>
            <person name="Hugo C."/>
            <person name="Kampfer P."/>
            <person name="Newman J.D."/>
            <person name="McQuiston J.R."/>
        </authorList>
    </citation>
    <scope>NUCLEOTIDE SEQUENCE [LARGE SCALE GENOMIC DNA]</scope>
    <source>
        <strain evidence="3">F5649</strain>
    </source>
</reference>
<sequence>MMTQSQRRTLLYSIPLFILSIPLMAMQFTKEVNWTISDFLVMGILLFTTVFTIGFVLKKFKTLKSRLILIVGIVVLLALVWAELAVGIFGSPLAGS</sequence>
<feature type="transmembrane region" description="Helical" evidence="1">
    <location>
        <begin position="9"/>
        <end position="28"/>
    </location>
</feature>
<evidence type="ECO:0000313" key="3">
    <source>
        <dbReference type="Proteomes" id="UP000281810"/>
    </source>
</evidence>
<organism evidence="2 3">
    <name type="scientific">Epilithonimonas vandammei</name>
    <dbReference type="NCBI Taxonomy" id="2487072"/>
    <lineage>
        <taxon>Bacteria</taxon>
        <taxon>Pseudomonadati</taxon>
        <taxon>Bacteroidota</taxon>
        <taxon>Flavobacteriia</taxon>
        <taxon>Flavobacteriales</taxon>
        <taxon>Weeksellaceae</taxon>
        <taxon>Chryseobacterium group</taxon>
        <taxon>Epilithonimonas</taxon>
    </lineage>
</organism>
<evidence type="ECO:0000313" key="2">
    <source>
        <dbReference type="EMBL" id="AZI39377.1"/>
    </source>
</evidence>
<feature type="transmembrane region" description="Helical" evidence="1">
    <location>
        <begin position="34"/>
        <end position="57"/>
    </location>
</feature>
<dbReference type="OrthoDB" id="9813621at2"/>
<keyword evidence="1" id="KW-0812">Transmembrane</keyword>
<keyword evidence="1" id="KW-0472">Membrane</keyword>
<proteinExistence type="predicted"/>
<evidence type="ECO:0000256" key="1">
    <source>
        <dbReference type="SAM" id="Phobius"/>
    </source>
</evidence>
<feature type="transmembrane region" description="Helical" evidence="1">
    <location>
        <begin position="69"/>
        <end position="90"/>
    </location>
</feature>
<keyword evidence="1" id="KW-1133">Transmembrane helix</keyword>
<accession>A0A3G8Y5J6</accession>
<dbReference type="EMBL" id="CP034161">
    <property type="protein sequence ID" value="AZI39377.1"/>
    <property type="molecule type" value="Genomic_DNA"/>
</dbReference>
<dbReference type="Proteomes" id="UP000281810">
    <property type="component" value="Chromosome"/>
</dbReference>
<keyword evidence="3" id="KW-1185">Reference proteome</keyword>
<protein>
    <submittedName>
        <fullName evidence="2">Uncharacterized protein</fullName>
    </submittedName>
</protein>
<dbReference type="AlphaFoldDB" id="A0A3G8Y5J6"/>